<organism evidence="1 2">
    <name type="scientific">Datura stramonium</name>
    <name type="common">Jimsonweed</name>
    <name type="synonym">Common thornapple</name>
    <dbReference type="NCBI Taxonomy" id="4076"/>
    <lineage>
        <taxon>Eukaryota</taxon>
        <taxon>Viridiplantae</taxon>
        <taxon>Streptophyta</taxon>
        <taxon>Embryophyta</taxon>
        <taxon>Tracheophyta</taxon>
        <taxon>Spermatophyta</taxon>
        <taxon>Magnoliopsida</taxon>
        <taxon>eudicotyledons</taxon>
        <taxon>Gunneridae</taxon>
        <taxon>Pentapetalae</taxon>
        <taxon>asterids</taxon>
        <taxon>lamiids</taxon>
        <taxon>Solanales</taxon>
        <taxon>Solanaceae</taxon>
        <taxon>Solanoideae</taxon>
        <taxon>Datureae</taxon>
        <taxon>Datura</taxon>
    </lineage>
</organism>
<dbReference type="EMBL" id="JACEIK010000314">
    <property type="protein sequence ID" value="MCD7454745.1"/>
    <property type="molecule type" value="Genomic_DNA"/>
</dbReference>
<evidence type="ECO:0000313" key="1">
    <source>
        <dbReference type="EMBL" id="MCD7454745.1"/>
    </source>
</evidence>
<comment type="caution">
    <text evidence="1">The sequence shown here is derived from an EMBL/GenBank/DDBJ whole genome shotgun (WGS) entry which is preliminary data.</text>
</comment>
<reference evidence="1 2" key="1">
    <citation type="journal article" date="2021" name="BMC Genomics">
        <title>Datura genome reveals duplications of psychoactive alkaloid biosynthetic genes and high mutation rate following tissue culture.</title>
        <authorList>
            <person name="Rajewski A."/>
            <person name="Carter-House D."/>
            <person name="Stajich J."/>
            <person name="Litt A."/>
        </authorList>
    </citation>
    <scope>NUCLEOTIDE SEQUENCE [LARGE SCALE GENOMIC DNA]</scope>
    <source>
        <strain evidence="1">AR-01</strain>
    </source>
</reference>
<name>A0ABS8S7M2_DATST</name>
<protein>
    <submittedName>
        <fullName evidence="1">Uncharacterized protein</fullName>
    </submittedName>
</protein>
<evidence type="ECO:0000313" key="2">
    <source>
        <dbReference type="Proteomes" id="UP000823775"/>
    </source>
</evidence>
<dbReference type="Proteomes" id="UP000823775">
    <property type="component" value="Unassembled WGS sequence"/>
</dbReference>
<sequence>LQESLSKFDGYLMKFLSSNPLQFVEKPMGEISPSVRHAPYCKGDSHDGSPLWRRKGHDMQPNMVYLRLVLSAQSSTHSCIQAGSSITYKVYYLKS</sequence>
<keyword evidence="2" id="KW-1185">Reference proteome</keyword>
<proteinExistence type="predicted"/>
<feature type="non-terminal residue" evidence="1">
    <location>
        <position position="1"/>
    </location>
</feature>
<gene>
    <name evidence="1" type="ORF">HAX54_025849</name>
</gene>
<accession>A0ABS8S7M2</accession>